<protein>
    <submittedName>
        <fullName evidence="2">Uncharacterized protein</fullName>
    </submittedName>
</protein>
<name>A0A9Q7XVV2_9BURK</name>
<sequence>MRVRPPVHAYAAAAPWRPPDRDRRLRAPAGAGAWRAPPVQDAGVRGAVAHRAGDCRGDTGRRCRQRHHRRAGGAVMRGALGQRDPALALIRVIGVTGVTGAT</sequence>
<feature type="region of interest" description="Disordered" evidence="1">
    <location>
        <begin position="14"/>
        <end position="44"/>
    </location>
</feature>
<feature type="compositionally biased region" description="Low complexity" evidence="1">
    <location>
        <begin position="27"/>
        <end position="44"/>
    </location>
</feature>
<evidence type="ECO:0000313" key="2">
    <source>
        <dbReference type="EMBL" id="SPD69059.1"/>
    </source>
</evidence>
<proteinExistence type="predicted"/>
<geneLocation type="plasmid" evidence="3">
    <name>cbm2636_mp</name>
</geneLocation>
<evidence type="ECO:0000256" key="1">
    <source>
        <dbReference type="SAM" id="MobiDB-lite"/>
    </source>
</evidence>
<keyword evidence="2" id="KW-0614">Plasmid</keyword>
<organism evidence="2 3">
    <name type="scientific">Cupriavidus taiwanensis</name>
    <dbReference type="NCBI Taxonomy" id="164546"/>
    <lineage>
        <taxon>Bacteria</taxon>
        <taxon>Pseudomonadati</taxon>
        <taxon>Pseudomonadota</taxon>
        <taxon>Betaproteobacteria</taxon>
        <taxon>Burkholderiales</taxon>
        <taxon>Burkholderiaceae</taxon>
        <taxon>Cupriavidus</taxon>
    </lineage>
</organism>
<evidence type="ECO:0000313" key="3">
    <source>
        <dbReference type="Proteomes" id="UP000254259"/>
    </source>
</evidence>
<reference evidence="2 3" key="1">
    <citation type="submission" date="2018-01" db="EMBL/GenBank/DDBJ databases">
        <authorList>
            <person name="Clerissi C."/>
        </authorList>
    </citation>
    <scope>NUCLEOTIDE SEQUENCE [LARGE SCALE GENOMIC DNA]</scope>
    <source>
        <strain evidence="2">Cupriavidus taiwanensis SWF 66322</strain>
        <plasmid evidence="3">cbm2636_mp</plasmid>
    </source>
</reference>
<accession>A0A9Q7XVV2</accession>
<dbReference type="EMBL" id="LT984814">
    <property type="protein sequence ID" value="SPD69059.1"/>
    <property type="molecule type" value="Genomic_DNA"/>
</dbReference>
<gene>
    <name evidence="2" type="ORF">CBM2636_MP21909</name>
</gene>
<dbReference type="Proteomes" id="UP000254259">
    <property type="component" value="Plasmid CBM2636_mp"/>
</dbReference>
<dbReference type="AlphaFoldDB" id="A0A9Q7XVV2"/>